<keyword evidence="16" id="KW-1185">Reference proteome</keyword>
<comment type="subcellular location">
    <subcellularLocation>
        <location evidence="1 12">Mitochondrion inner membrane</location>
        <topology evidence="1 12">Single-pass membrane protein</topology>
    </subcellularLocation>
</comment>
<dbReference type="Pfam" id="PF00076">
    <property type="entry name" value="RRM_1"/>
    <property type="match status" value="1"/>
</dbReference>
<evidence type="ECO:0000256" key="2">
    <source>
        <dbReference type="ARBA" id="ARBA00010320"/>
    </source>
</evidence>
<keyword evidence="6" id="KW-0809">Transit peptide</keyword>
<dbReference type="AlphaFoldDB" id="W9YUZ7"/>
<sequence length="848" mass="95649">MILLKSTRSPWGGRGTQLAVPFRKQYFYTANGFRPRPIAPVVLSNRRRVTTEAGDDDTGHIETKQNEGILFFDNVFPLKLQWLTRIPLLNAERALTSSLSIVNHPDLALADPSSIIKRALPETLPLTVTQVLPRLREGGAFVKFTHDAGINPTELESTLKAYLEEKPIKPWFNPLRRVRAFLVQGKPWIEDLYRIPSSRVKVEFLPTSPENSAAELTQETLYSLFRRYGKISEIAPEPSDSKVAPRYAYIDYSRMRFATVAKNCMHGYVVPAKEGGGKTGTLLKLSYESKMKPHWIRDWLAGHPRIVIPVVVALLTALSVAVFDPIRTFFIKMHVTHGLKLEDYAIYRWVKSQLSRGYDIIRLRKQKGEDENLQIIWEDRKEAINQLQTWMMETADTFIVVQGPRGAGKKELVMDQALKNRPNKLVIDCKKIQEARGDSATIAAAAAEVGYKPVFSWMNSISSMIDLAAMGTIGTKTGFSETLETQLGKIWGNTTTALKQIALDHRKKDEKDAQMSDDEWLEAHPEYRPVVVIDNFLHKNNEGSAGMVYDKLGDWAAALTTQNIAHVIFLTTDVSFSKSLSKALPDRVFRQITLSDCTPEVAKRLVIQHLNSESDEEAAADGEEKITPAQQRSDLDELDSVIQVLGGRLTDLEFLARRIKTGESPGSAVRQIIEQSASEILKMYLLDVDVSSRKWTPQQAWLLIKQLASNETLRYNELLLNDLFKDGEVVLQALEQAELIAITSKNGRPYSIKPGRPVYQAAFEYLTDDDVLKARLDLAILTQLIGMENKNVEKYENELRTLAELPGAPSELKPRIKWCLEKAMGSHMKIEKYEAQSGALKKVLMDKF</sequence>
<evidence type="ECO:0000256" key="10">
    <source>
        <dbReference type="ARBA" id="ARBA00025276"/>
    </source>
</evidence>
<dbReference type="GO" id="GO:0006397">
    <property type="term" value="P:mRNA processing"/>
    <property type="evidence" value="ECO:0007669"/>
    <property type="project" value="UniProtKB-UniRule"/>
</dbReference>
<evidence type="ECO:0000313" key="15">
    <source>
        <dbReference type="EMBL" id="EXJ93495.1"/>
    </source>
</evidence>
<evidence type="ECO:0000256" key="3">
    <source>
        <dbReference type="ARBA" id="ARBA00020222"/>
    </source>
</evidence>
<evidence type="ECO:0000256" key="8">
    <source>
        <dbReference type="ARBA" id="ARBA00023128"/>
    </source>
</evidence>
<keyword evidence="9" id="KW-0472">Membrane</keyword>
<keyword evidence="4" id="KW-0812">Transmembrane</keyword>
<dbReference type="PANTHER" id="PTHR32198:SF2">
    <property type="entry name" value="MITOCHONDRIAL ESCAPE PROTEIN 2"/>
    <property type="match status" value="1"/>
</dbReference>
<dbReference type="GeneID" id="19156788"/>
<keyword evidence="7" id="KW-1133">Transmembrane helix</keyword>
<reference evidence="15 16" key="1">
    <citation type="submission" date="2013-03" db="EMBL/GenBank/DDBJ databases">
        <title>The Genome Sequence of Capronia coronata CBS 617.96.</title>
        <authorList>
            <consortium name="The Broad Institute Genomics Platform"/>
            <person name="Cuomo C."/>
            <person name="de Hoog S."/>
            <person name="Gorbushina A."/>
            <person name="Walker B."/>
            <person name="Young S.K."/>
            <person name="Zeng Q."/>
            <person name="Gargeya S."/>
            <person name="Fitzgerald M."/>
            <person name="Haas B."/>
            <person name="Abouelleil A."/>
            <person name="Allen A.W."/>
            <person name="Alvarado L."/>
            <person name="Arachchi H.M."/>
            <person name="Berlin A.M."/>
            <person name="Chapman S.B."/>
            <person name="Gainer-Dewar J."/>
            <person name="Goldberg J."/>
            <person name="Griggs A."/>
            <person name="Gujja S."/>
            <person name="Hansen M."/>
            <person name="Howarth C."/>
            <person name="Imamovic A."/>
            <person name="Ireland A."/>
            <person name="Larimer J."/>
            <person name="McCowan C."/>
            <person name="Murphy C."/>
            <person name="Pearson M."/>
            <person name="Poon T.W."/>
            <person name="Priest M."/>
            <person name="Roberts A."/>
            <person name="Saif S."/>
            <person name="Shea T."/>
            <person name="Sisk P."/>
            <person name="Sykes S."/>
            <person name="Wortman J."/>
            <person name="Nusbaum C."/>
            <person name="Birren B."/>
        </authorList>
    </citation>
    <scope>NUCLEOTIDE SEQUENCE [LARGE SCALE GENOMIC DNA]</scope>
    <source>
        <strain evidence="15 16">CBS 617.96</strain>
    </source>
</reference>
<dbReference type="InterPro" id="IPR039627">
    <property type="entry name" value="Yme2_C"/>
</dbReference>
<dbReference type="PANTHER" id="PTHR32198">
    <property type="entry name" value="MITOCHONDRIAL ESCAPE PROTEIN 2"/>
    <property type="match status" value="1"/>
</dbReference>
<comment type="similarity">
    <text evidence="2 12">Belongs to the YME2 family.</text>
</comment>
<evidence type="ECO:0000256" key="9">
    <source>
        <dbReference type="ARBA" id="ARBA00023136"/>
    </source>
</evidence>
<dbReference type="InterPro" id="IPR012677">
    <property type="entry name" value="Nucleotide-bd_a/b_plait_sf"/>
</dbReference>
<dbReference type="InterPro" id="IPR000504">
    <property type="entry name" value="RRM_dom"/>
</dbReference>
<dbReference type="EMBL" id="AMWN01000002">
    <property type="protein sequence ID" value="EXJ93495.1"/>
    <property type="molecule type" value="Genomic_DNA"/>
</dbReference>
<dbReference type="Proteomes" id="UP000019484">
    <property type="component" value="Unassembled WGS sequence"/>
</dbReference>
<gene>
    <name evidence="15" type="ORF">A1O1_01887</name>
</gene>
<dbReference type="PROSITE" id="PS50102">
    <property type="entry name" value="RRM"/>
    <property type="match status" value="1"/>
</dbReference>
<evidence type="ECO:0000256" key="6">
    <source>
        <dbReference type="ARBA" id="ARBA00022946"/>
    </source>
</evidence>
<keyword evidence="8 12" id="KW-0496">Mitochondrion</keyword>
<proteinExistence type="inferred from homology"/>
<keyword evidence="5 12" id="KW-0999">Mitochondrion inner membrane</keyword>
<evidence type="ECO:0000256" key="12">
    <source>
        <dbReference type="RuleBase" id="RU367108"/>
    </source>
</evidence>
<dbReference type="InterPro" id="IPR035979">
    <property type="entry name" value="RBD_domain_sf"/>
</dbReference>
<dbReference type="Gene3D" id="3.30.70.330">
    <property type="match status" value="1"/>
</dbReference>
<evidence type="ECO:0000256" key="7">
    <source>
        <dbReference type="ARBA" id="ARBA00022989"/>
    </source>
</evidence>
<dbReference type="HOGENOM" id="CLU_007861_1_0_1"/>
<dbReference type="Pfam" id="PF10443">
    <property type="entry name" value="RNA12"/>
    <property type="match status" value="1"/>
</dbReference>
<feature type="domain" description="RRM" evidence="14">
    <location>
        <begin position="198"/>
        <end position="290"/>
    </location>
</feature>
<comment type="function">
    <text evidence="10 12">Plays a role in maintaining the mitochondrial genome and in controlling the mtDNA escape. Involved in the regulation of mtDNA nucleotide structure and number. May have a dispensable role in early maturation of pre-rRNA.</text>
</comment>
<comment type="caution">
    <text evidence="15">The sequence shown here is derived from an EMBL/GenBank/DDBJ whole genome shotgun (WGS) entry which is preliminary data.</text>
</comment>
<dbReference type="CDD" id="cd12433">
    <property type="entry name" value="RRM_Yme2p_like"/>
    <property type="match status" value="1"/>
</dbReference>
<keyword evidence="11 12" id="KW-0694">RNA-binding</keyword>
<dbReference type="OrthoDB" id="10267654at2759"/>
<keyword evidence="13" id="KW-0175">Coiled coil</keyword>
<dbReference type="RefSeq" id="XP_007720989.1">
    <property type="nucleotide sequence ID" value="XM_007722799.1"/>
</dbReference>
<dbReference type="InterPro" id="IPR018850">
    <property type="entry name" value="Mt_escape_2_C"/>
</dbReference>
<dbReference type="eggNOG" id="ENOG502QS0P">
    <property type="taxonomic scope" value="Eukaryota"/>
</dbReference>
<evidence type="ECO:0000256" key="13">
    <source>
        <dbReference type="SAM" id="Coils"/>
    </source>
</evidence>
<dbReference type="GO" id="GO:0005743">
    <property type="term" value="C:mitochondrial inner membrane"/>
    <property type="evidence" value="ECO:0007669"/>
    <property type="project" value="UniProtKB-SubCell"/>
</dbReference>
<name>W9YUZ7_9EURO</name>
<dbReference type="SUPFAM" id="SSF54928">
    <property type="entry name" value="RNA-binding domain, RBD"/>
    <property type="match status" value="1"/>
</dbReference>
<keyword evidence="12" id="KW-0507">mRNA processing</keyword>
<evidence type="ECO:0000256" key="5">
    <source>
        <dbReference type="ARBA" id="ARBA00022792"/>
    </source>
</evidence>
<evidence type="ECO:0000313" key="16">
    <source>
        <dbReference type="Proteomes" id="UP000019484"/>
    </source>
</evidence>
<dbReference type="InterPro" id="IPR034260">
    <property type="entry name" value="Yme2_RRM"/>
</dbReference>
<dbReference type="GO" id="GO:0003723">
    <property type="term" value="F:RNA binding"/>
    <property type="evidence" value="ECO:0007669"/>
    <property type="project" value="UniProtKB-UniRule"/>
</dbReference>
<evidence type="ECO:0000259" key="14">
    <source>
        <dbReference type="PROSITE" id="PS50102"/>
    </source>
</evidence>
<evidence type="ECO:0000256" key="1">
    <source>
        <dbReference type="ARBA" id="ARBA00004434"/>
    </source>
</evidence>
<evidence type="ECO:0000256" key="11">
    <source>
        <dbReference type="PROSITE-ProRule" id="PRU00176"/>
    </source>
</evidence>
<dbReference type="STRING" id="1182541.W9YUZ7"/>
<feature type="coiled-coil region" evidence="13">
    <location>
        <begin position="778"/>
        <end position="805"/>
    </location>
</feature>
<protein>
    <recommendedName>
        <fullName evidence="3 12">Mitochondrial escape protein 2</fullName>
    </recommendedName>
</protein>
<evidence type="ECO:0000256" key="4">
    <source>
        <dbReference type="ARBA" id="ARBA00022692"/>
    </source>
</evidence>
<organism evidence="15 16">
    <name type="scientific">Capronia coronata CBS 617.96</name>
    <dbReference type="NCBI Taxonomy" id="1182541"/>
    <lineage>
        <taxon>Eukaryota</taxon>
        <taxon>Fungi</taxon>
        <taxon>Dikarya</taxon>
        <taxon>Ascomycota</taxon>
        <taxon>Pezizomycotina</taxon>
        <taxon>Eurotiomycetes</taxon>
        <taxon>Chaetothyriomycetidae</taxon>
        <taxon>Chaetothyriales</taxon>
        <taxon>Herpotrichiellaceae</taxon>
        <taxon>Capronia</taxon>
    </lineage>
</organism>
<accession>W9YUZ7</accession>